<dbReference type="OrthoDB" id="9812818at2"/>
<reference evidence="1 2" key="1">
    <citation type="submission" date="2018-08" db="EMBL/GenBank/DDBJ databases">
        <title>Lactobacillus suantsai sp. nov., isolated from traditional fermented suan-tsai in Taiwan.</title>
        <authorList>
            <person name="Huang C.-H."/>
        </authorList>
    </citation>
    <scope>NUCLEOTIDE SEQUENCE [LARGE SCALE GENOMIC DNA]</scope>
    <source>
        <strain evidence="1 2">BCRC 12945</strain>
    </source>
</reference>
<evidence type="ECO:0000313" key="1">
    <source>
        <dbReference type="EMBL" id="RXI79808.1"/>
    </source>
</evidence>
<dbReference type="SUPFAM" id="SSF142913">
    <property type="entry name" value="YktB/PF0168-like"/>
    <property type="match status" value="1"/>
</dbReference>
<accession>A0A4Q0VKQ3</accession>
<sequence length="198" mass="22403">MYLNSDFDIFNDTTLAGRLEKIKTQIDPKFMATVTAVQPQLATIGGPVYAHVAQHRRRSKNPPPDTWVAWSTSKRGYKMLPHLELGLWDDRLFIWLVVLQEVRQRQATVARVSTELLTALPANFEWAIDHTDKTDHQPLTLTGAQQLMTAQRHPHAEWLVGRTFPRGSAFFTGHAARQLQTIQATLAALIPLYRALLG</sequence>
<evidence type="ECO:0000313" key="2">
    <source>
        <dbReference type="Proteomes" id="UP000290602"/>
    </source>
</evidence>
<proteinExistence type="predicted"/>
<dbReference type="Proteomes" id="UP000290602">
    <property type="component" value="Unassembled WGS sequence"/>
</dbReference>
<dbReference type="Pfam" id="PF06335">
    <property type="entry name" value="DUF1054"/>
    <property type="match status" value="1"/>
</dbReference>
<dbReference type="InterPro" id="IPR053707">
    <property type="entry name" value="UPF0637_domain_sf"/>
</dbReference>
<dbReference type="RefSeq" id="WP_129031296.1">
    <property type="nucleotide sequence ID" value="NZ_CP059603.1"/>
</dbReference>
<gene>
    <name evidence="1" type="ORF">DXH47_01365</name>
</gene>
<name>A0A4Q0VKQ3_9LACO</name>
<dbReference type="Gene3D" id="3.30.930.20">
    <property type="entry name" value="Protein of unknown function DUF1054"/>
    <property type="match status" value="1"/>
</dbReference>
<comment type="caution">
    <text evidence="1">The sequence shown here is derived from an EMBL/GenBank/DDBJ whole genome shotgun (WGS) entry which is preliminary data.</text>
</comment>
<dbReference type="InterPro" id="IPR009403">
    <property type="entry name" value="UPF0637"/>
</dbReference>
<dbReference type="EMBL" id="QXIL01000002">
    <property type="protein sequence ID" value="RXI79808.1"/>
    <property type="molecule type" value="Genomic_DNA"/>
</dbReference>
<organism evidence="1 2">
    <name type="scientific">Levilactobacillus suantsaii</name>
    <dbReference type="NCBI Taxonomy" id="2292255"/>
    <lineage>
        <taxon>Bacteria</taxon>
        <taxon>Bacillati</taxon>
        <taxon>Bacillota</taxon>
        <taxon>Bacilli</taxon>
        <taxon>Lactobacillales</taxon>
        <taxon>Lactobacillaceae</taxon>
        <taxon>Levilactobacillus</taxon>
    </lineage>
</organism>
<keyword evidence="2" id="KW-1185">Reference proteome</keyword>
<dbReference type="AlphaFoldDB" id="A0A4Q0VKQ3"/>
<protein>
    <submittedName>
        <fullName evidence="1">DUF1054 family protein</fullName>
    </submittedName>
</protein>